<keyword evidence="3" id="KW-1185">Reference proteome</keyword>
<dbReference type="InParanoid" id="A0A6P3YVR6"/>
<evidence type="ECO:0000256" key="1">
    <source>
        <dbReference type="SAM" id="MobiDB-lite"/>
    </source>
</evidence>
<dbReference type="GeneID" id="107403959"/>
<dbReference type="PANTHER" id="PTHR33624">
    <property type="entry name" value="SIGMA FACTOR BINDING PROTEIN 1, CHLOROPLASTIC"/>
    <property type="match status" value="1"/>
</dbReference>
<feature type="domain" description="VQ" evidence="2">
    <location>
        <begin position="34"/>
        <end position="59"/>
    </location>
</feature>
<name>A0A6P3YVR6_ZIZJJ</name>
<dbReference type="AlphaFoldDB" id="A0A6P3YVR6"/>
<organism evidence="3 4">
    <name type="scientific">Ziziphus jujuba</name>
    <name type="common">Chinese jujube</name>
    <name type="synonym">Ziziphus sativa</name>
    <dbReference type="NCBI Taxonomy" id="326968"/>
    <lineage>
        <taxon>Eukaryota</taxon>
        <taxon>Viridiplantae</taxon>
        <taxon>Streptophyta</taxon>
        <taxon>Embryophyta</taxon>
        <taxon>Tracheophyta</taxon>
        <taxon>Spermatophyta</taxon>
        <taxon>Magnoliopsida</taxon>
        <taxon>eudicotyledons</taxon>
        <taxon>Gunneridae</taxon>
        <taxon>Pentapetalae</taxon>
        <taxon>rosids</taxon>
        <taxon>fabids</taxon>
        <taxon>Rosales</taxon>
        <taxon>Rhamnaceae</taxon>
        <taxon>Paliureae</taxon>
        <taxon>Ziziphus</taxon>
    </lineage>
</organism>
<dbReference type="InterPro" id="IPR008889">
    <property type="entry name" value="VQ"/>
</dbReference>
<gene>
    <name evidence="4" type="primary">LOC107403959</name>
</gene>
<feature type="compositionally biased region" description="Basic residues" evidence="1">
    <location>
        <begin position="16"/>
        <end position="28"/>
    </location>
</feature>
<evidence type="ECO:0000313" key="4">
    <source>
        <dbReference type="RefSeq" id="XP_015866372.2"/>
    </source>
</evidence>
<dbReference type="RefSeq" id="XP_015866372.2">
    <property type="nucleotide sequence ID" value="XM_016010886.4"/>
</dbReference>
<feature type="region of interest" description="Disordered" evidence="1">
    <location>
        <begin position="55"/>
        <end position="90"/>
    </location>
</feature>
<evidence type="ECO:0000313" key="3">
    <source>
        <dbReference type="Proteomes" id="UP001652623"/>
    </source>
</evidence>
<dbReference type="Proteomes" id="UP001652623">
    <property type="component" value="Chromosome 11"/>
</dbReference>
<dbReference type="InterPro" id="IPR039335">
    <property type="entry name" value="SIB1/2"/>
</dbReference>
<accession>A0A6P3YVR6</accession>
<feature type="compositionally biased region" description="Polar residues" evidence="1">
    <location>
        <begin position="1"/>
        <end position="15"/>
    </location>
</feature>
<dbReference type="KEGG" id="zju:107403959"/>
<evidence type="ECO:0000259" key="2">
    <source>
        <dbReference type="Pfam" id="PF05678"/>
    </source>
</evidence>
<feature type="compositionally biased region" description="Acidic residues" evidence="1">
    <location>
        <begin position="77"/>
        <end position="87"/>
    </location>
</feature>
<proteinExistence type="predicted"/>
<reference evidence="4" key="1">
    <citation type="submission" date="2025-08" db="UniProtKB">
        <authorList>
            <consortium name="RefSeq"/>
        </authorList>
    </citation>
    <scope>IDENTIFICATION</scope>
    <source>
        <tissue evidence="4">Seedling</tissue>
    </source>
</reference>
<sequence length="167" mass="18217">METNSLLSSSGMQQRKSSKNGKSKKSKPVRVVYISNPMKVKTSAAEFRALVQELTGQDAEFPDPSKLKLPPTAAAAEETEAAEDNENEHDHQVLEVGDVVQDSPKMMMMRDIEVVADSSSNELPESSGNSTALYEPSCSSFEDAFMPQMLESISGAFPAALLYHFPQ</sequence>
<feature type="region of interest" description="Disordered" evidence="1">
    <location>
        <begin position="1"/>
        <end position="30"/>
    </location>
</feature>
<protein>
    <submittedName>
        <fullName evidence="4">Uncharacterized protein LOC107403959</fullName>
    </submittedName>
</protein>
<dbReference type="PANTHER" id="PTHR33624:SF2">
    <property type="entry name" value="SIGMA FACTOR BINDING PROTEIN 1, CHLOROPLASTIC"/>
    <property type="match status" value="1"/>
</dbReference>
<dbReference type="Pfam" id="PF05678">
    <property type="entry name" value="VQ"/>
    <property type="match status" value="1"/>
</dbReference>